<comment type="caution">
    <text evidence="3">The sequence shown here is derived from an EMBL/GenBank/DDBJ whole genome shotgun (WGS) entry which is preliminary data.</text>
</comment>
<evidence type="ECO:0000256" key="1">
    <source>
        <dbReference type="SAM" id="MobiDB-lite"/>
    </source>
</evidence>
<gene>
    <name evidence="3" type="ORF">OSB04_001380</name>
</gene>
<accession>A0AA38WUE4</accession>
<feature type="domain" description="Reverse transcriptase Ty1/copia-type" evidence="2">
    <location>
        <begin position="39"/>
        <end position="81"/>
    </location>
</feature>
<name>A0AA38WUE4_9ASTR</name>
<sequence length="228" mass="26456">MEKYEKGEKTWKMHNINPVAIWRSRSSKSGAAKFDKDEDQDEEVYVSQPPGFEDPKYPDKVYKLRKALCDLHQAPRAWYDTCPPIYDIIFGSTKDDMCKEFEELMHKKFKMSSMGELTFFLGLQAKLKADASTPMETHKHLTADVEGEEVDVHHYRSMIGSLMYLTASRPDIMFAVCVCARYQVRPKESHLHAVKRIFKYLKGQPRLGLWYPNDSSFDLVAYTDSDYG</sequence>
<dbReference type="AlphaFoldDB" id="A0AA38WUE4"/>
<evidence type="ECO:0000313" key="4">
    <source>
        <dbReference type="Proteomes" id="UP001172457"/>
    </source>
</evidence>
<dbReference type="Pfam" id="PF07727">
    <property type="entry name" value="RVT_2"/>
    <property type="match status" value="1"/>
</dbReference>
<keyword evidence="4" id="KW-1185">Reference proteome</keyword>
<dbReference type="InterPro" id="IPR013103">
    <property type="entry name" value="RVT_2"/>
</dbReference>
<reference evidence="3" key="1">
    <citation type="submission" date="2023-03" db="EMBL/GenBank/DDBJ databases">
        <title>Chromosome-scale reference genome and RAD-based genetic map of yellow starthistle (Centaurea solstitialis) reveal putative structural variation and QTLs associated with invader traits.</title>
        <authorList>
            <person name="Reatini B."/>
            <person name="Cang F.A."/>
            <person name="Jiang Q."/>
            <person name="Mckibben M.T.W."/>
            <person name="Barker M.S."/>
            <person name="Rieseberg L.H."/>
            <person name="Dlugosch K.M."/>
        </authorList>
    </citation>
    <scope>NUCLEOTIDE SEQUENCE</scope>
    <source>
        <strain evidence="3">CAN-66</strain>
        <tissue evidence="3">Leaf</tissue>
    </source>
</reference>
<protein>
    <recommendedName>
        <fullName evidence="2">Reverse transcriptase Ty1/copia-type domain-containing protein</fullName>
    </recommendedName>
</protein>
<organism evidence="3 4">
    <name type="scientific">Centaurea solstitialis</name>
    <name type="common">yellow star-thistle</name>
    <dbReference type="NCBI Taxonomy" id="347529"/>
    <lineage>
        <taxon>Eukaryota</taxon>
        <taxon>Viridiplantae</taxon>
        <taxon>Streptophyta</taxon>
        <taxon>Embryophyta</taxon>
        <taxon>Tracheophyta</taxon>
        <taxon>Spermatophyta</taxon>
        <taxon>Magnoliopsida</taxon>
        <taxon>eudicotyledons</taxon>
        <taxon>Gunneridae</taxon>
        <taxon>Pentapetalae</taxon>
        <taxon>asterids</taxon>
        <taxon>campanulids</taxon>
        <taxon>Asterales</taxon>
        <taxon>Asteraceae</taxon>
        <taxon>Carduoideae</taxon>
        <taxon>Cardueae</taxon>
        <taxon>Centaureinae</taxon>
        <taxon>Centaurea</taxon>
    </lineage>
</organism>
<dbReference type="Proteomes" id="UP001172457">
    <property type="component" value="Chromosome 1"/>
</dbReference>
<dbReference type="EMBL" id="JARYMX010000001">
    <property type="protein sequence ID" value="KAJ9565414.1"/>
    <property type="molecule type" value="Genomic_DNA"/>
</dbReference>
<feature type="region of interest" description="Disordered" evidence="1">
    <location>
        <begin position="26"/>
        <end position="51"/>
    </location>
</feature>
<proteinExistence type="predicted"/>
<dbReference type="PANTHER" id="PTHR11439">
    <property type="entry name" value="GAG-POL-RELATED RETROTRANSPOSON"/>
    <property type="match status" value="1"/>
</dbReference>
<evidence type="ECO:0000259" key="2">
    <source>
        <dbReference type="Pfam" id="PF07727"/>
    </source>
</evidence>
<evidence type="ECO:0000313" key="3">
    <source>
        <dbReference type="EMBL" id="KAJ9565414.1"/>
    </source>
</evidence>
<dbReference type="PANTHER" id="PTHR11439:SF495">
    <property type="entry name" value="REVERSE TRANSCRIPTASE, RNA-DEPENDENT DNA POLYMERASE-RELATED"/>
    <property type="match status" value="1"/>
</dbReference>